<sequence length="482" mass="56406">MIEQLIEKKDLRKYHLIKLLEMDPFLSKSKSFIKDEFKLSEYLLRVTIDRLQEDCCEFGITEEFKITEDDSIISIEELGGVTSNFFLKKYLQKSIGVKMLLQILMGKFDSAPEFASTHFTSNSIVYKWLDKVQESLKPLDLELVKKKGSYSIAGNERTVRLLGVNLLHRTDLAGSLFSEQMLIRATHIVDIIERNYKPMRPSHKNRIINYVLIALSSDKSTRKLSRRIKEKLMKSETFKELKQLLLANGIKKLCQENELNEFIGILILNEALPEQAAEELVNEEIQSDLIELFIEKLFQSFPQIYTSSLKKEITNRMARIHFNAIFSGKVLLFENIFDLSYFQENYQVVFDFCRSFIATQKKTKNLFVQEHAVYLYYHYLLMLVNCLSPEMLQSAINITIDFSFGEEYNLFIKRSIKNICSHLNLDFQPTLMKNTDVLLTDSNNLDNSKLNSTLVIYWLEPPRAIDWFNFVNILIKKRRSFD</sequence>
<evidence type="ECO:0000313" key="4">
    <source>
        <dbReference type="Proteomes" id="UP000288388"/>
    </source>
</evidence>
<protein>
    <submittedName>
        <fullName evidence="2">Helix-turn-helix domain-containing protein</fullName>
    </submittedName>
</protein>
<dbReference type="Pfam" id="PF05043">
    <property type="entry name" value="Mga"/>
    <property type="match status" value="1"/>
</dbReference>
<evidence type="ECO:0000259" key="1">
    <source>
        <dbReference type="Pfam" id="PF05043"/>
    </source>
</evidence>
<comment type="caution">
    <text evidence="3">The sequence shown here is derived from an EMBL/GenBank/DDBJ whole genome shotgun (WGS) entry which is preliminary data.</text>
</comment>
<name>A0A437UK96_ENTAV</name>
<evidence type="ECO:0000313" key="2">
    <source>
        <dbReference type="EMBL" id="MDT2516092.1"/>
    </source>
</evidence>
<evidence type="ECO:0000313" key="3">
    <source>
        <dbReference type="EMBL" id="RVU93995.1"/>
    </source>
</evidence>
<evidence type="ECO:0000313" key="5">
    <source>
        <dbReference type="Proteomes" id="UP001264335"/>
    </source>
</evidence>
<organism evidence="3 4">
    <name type="scientific">Enterococcus avium</name>
    <name type="common">Streptococcus avium</name>
    <dbReference type="NCBI Taxonomy" id="33945"/>
    <lineage>
        <taxon>Bacteria</taxon>
        <taxon>Bacillati</taxon>
        <taxon>Bacillota</taxon>
        <taxon>Bacilli</taxon>
        <taxon>Lactobacillales</taxon>
        <taxon>Enterococcaceae</taxon>
        <taxon>Enterococcus</taxon>
    </lineage>
</organism>
<dbReference type="EMBL" id="RYZS01000001">
    <property type="protein sequence ID" value="RVU93995.1"/>
    <property type="molecule type" value="Genomic_DNA"/>
</dbReference>
<proteinExistence type="predicted"/>
<dbReference type="AlphaFoldDB" id="A0A437UK96"/>
<reference evidence="3 4" key="1">
    <citation type="submission" date="2018-12" db="EMBL/GenBank/DDBJ databases">
        <title>A novel vanA-carrying plasmid in a clinical isolate of Enterococcus avium.</title>
        <authorList>
            <person name="Bernasconi O.J."/>
            <person name="Luzzaro F."/>
            <person name="Endimiani A."/>
        </authorList>
    </citation>
    <scope>NUCLEOTIDE SEQUENCE [LARGE SCALE GENOMIC DNA]</scope>
    <source>
        <strain evidence="3 4">LC0559/18</strain>
    </source>
</reference>
<dbReference type="InterPro" id="IPR007737">
    <property type="entry name" value="Mga_HTH"/>
</dbReference>
<dbReference type="RefSeq" id="WP_127978289.1">
    <property type="nucleotide sequence ID" value="NZ_CAKOCJ010000009.1"/>
</dbReference>
<gene>
    <name evidence="3" type="ORF">EK398_03460</name>
    <name evidence="2" type="ORF">P7D79_17850</name>
</gene>
<dbReference type="Proteomes" id="UP001264335">
    <property type="component" value="Unassembled WGS sequence"/>
</dbReference>
<accession>A0A437UK96</accession>
<dbReference type="Proteomes" id="UP000288388">
    <property type="component" value="Unassembled WGS sequence"/>
</dbReference>
<dbReference type="EMBL" id="JARPWY010000065">
    <property type="protein sequence ID" value="MDT2516092.1"/>
    <property type="molecule type" value="Genomic_DNA"/>
</dbReference>
<reference evidence="2 5" key="2">
    <citation type="submission" date="2023-03" db="EMBL/GenBank/DDBJ databases">
        <authorList>
            <person name="Shen W."/>
            <person name="Cai J."/>
        </authorList>
    </citation>
    <scope>NUCLEOTIDE SEQUENCE [LARGE SCALE GENOMIC DNA]</scope>
    <source>
        <strain evidence="2 5">Y2</strain>
    </source>
</reference>
<feature type="domain" description="Mga helix-turn-helix" evidence="1">
    <location>
        <begin position="83"/>
        <end position="162"/>
    </location>
</feature>